<evidence type="ECO:0000259" key="11">
    <source>
        <dbReference type="Pfam" id="PF23598"/>
    </source>
</evidence>
<dbReference type="InterPro" id="IPR002182">
    <property type="entry name" value="NB-ARC"/>
</dbReference>
<sequence>MAYAAVVSLLHILEQIRLSEQFPVPKTQFESLYSKICFFQDILQENFPAQSSDQTAVNDLEAQIRDAIHKAEDIIESHMSKFLPSEYGSSSCEIFSRDLEKLLQELDSLVEMAVNMREQLSQISGLTPIASSRSAPSLGRKFVGLKDDFLQLKDQLIGESSRIKVVAVVGMAGIGKTTLVKEVYDDPSIGQIFHYRAWAIMGPKLPQTRYPSCPFKAAKCGSLCSWKHQKHSLYPILNKDESWELLRDIVFAGKSCSYELEKIGKEIAENCQGLPLTIVVIGDILSRAAKTVEYWRRVADSQTSFATDDDDIGLSSVMQFLNDEHLPQHLKACFLYMAFPLSYEIPVPKLIKLWVSEGFLKPKRSKTLEKVAEECLEELVDRSLVLVHNSRSTSGIKTCSVHSAVWHLCVSAAEKDKFFLAINRYRNGNPPQSNGRRRLCIRKNILFAIKDVYNSMVSASTARSLLCIGPNHSHPLRVCLGFTFLRVLDVLTIRFYKFPDGILELVLLRYLALTCKAGDLPTTVSKLCNLQFLIVRRHMSIKSSGDPSFLPFEIWNMKQLRHIQFMGADLPDPCGAFLPNLLSLSNVSSHSCSKQVFEATPNLMKLGVCIELAEDSAAAAPLCLLDHLTLLIQLESFKCVIVNPTREFQVVARPDSISIFPSTLRKITLGGCGFPWEDMKILAQLPNLEALKLRCYAFQGPEWELDEEDFIRLKFLLLEDMDIVEWRASGQILQRLEHLVVRHCYNLQEIPYGIDYITTLQGLEVVDCRPSVVDSALRIKEMQEDLSNDDLQVLIESTWNEKPLRTDRHLARSRDNQELIAIRRGILLKSSLFQQISSACSTTPPRHGRYLCPVPLENLSQLRLHRADLISDVKDQIERLEENLLLFKRFLNEYSIQKREKDGILKEVSEQMREVVYKAEDAVDVYVSQALERETEKYFRRVLIRRESFSAASSKRWSQQAQGLKNYTMILIRGRLNFPGKLKLKLKLKASCYLEMHPTVTVRLLNYKT</sequence>
<dbReference type="EMBL" id="JACGWJ010000273">
    <property type="protein sequence ID" value="KAL0293754.1"/>
    <property type="molecule type" value="Genomic_DNA"/>
</dbReference>
<evidence type="ECO:0000256" key="3">
    <source>
        <dbReference type="ARBA" id="ARBA00022737"/>
    </source>
</evidence>
<organism evidence="12">
    <name type="scientific">Sesamum radiatum</name>
    <name type="common">Black benniseed</name>
    <dbReference type="NCBI Taxonomy" id="300843"/>
    <lineage>
        <taxon>Eukaryota</taxon>
        <taxon>Viridiplantae</taxon>
        <taxon>Streptophyta</taxon>
        <taxon>Embryophyta</taxon>
        <taxon>Tracheophyta</taxon>
        <taxon>Spermatophyta</taxon>
        <taxon>Magnoliopsida</taxon>
        <taxon>eudicotyledons</taxon>
        <taxon>Gunneridae</taxon>
        <taxon>Pentapetalae</taxon>
        <taxon>asterids</taxon>
        <taxon>lamiids</taxon>
        <taxon>Lamiales</taxon>
        <taxon>Pedaliaceae</taxon>
        <taxon>Sesamum</taxon>
    </lineage>
</organism>
<dbReference type="InterPro" id="IPR036388">
    <property type="entry name" value="WH-like_DNA-bd_sf"/>
</dbReference>
<evidence type="ECO:0000256" key="2">
    <source>
        <dbReference type="ARBA" id="ARBA00022614"/>
    </source>
</evidence>
<name>A0AAW2JGY9_SESRA</name>
<dbReference type="InterPro" id="IPR055414">
    <property type="entry name" value="LRR_R13L4/SHOC2-like"/>
</dbReference>
<evidence type="ECO:0000256" key="7">
    <source>
        <dbReference type="SAM" id="Coils"/>
    </source>
</evidence>
<dbReference type="FunFam" id="1.10.10.10:FF:000322">
    <property type="entry name" value="Probable disease resistance protein At1g63360"/>
    <property type="match status" value="1"/>
</dbReference>
<comment type="similarity">
    <text evidence="1">Belongs to the disease resistance NB-LRR family.</text>
</comment>
<keyword evidence="2" id="KW-0433">Leucine-rich repeat</keyword>
<dbReference type="GO" id="GO:0006952">
    <property type="term" value="P:defense response"/>
    <property type="evidence" value="ECO:0007669"/>
    <property type="project" value="UniProtKB-KW"/>
</dbReference>
<evidence type="ECO:0000259" key="8">
    <source>
        <dbReference type="Pfam" id="PF00931"/>
    </source>
</evidence>
<evidence type="ECO:0000256" key="4">
    <source>
        <dbReference type="ARBA" id="ARBA00022741"/>
    </source>
</evidence>
<dbReference type="Pfam" id="PF23559">
    <property type="entry name" value="WHD_DRP"/>
    <property type="match status" value="1"/>
</dbReference>
<dbReference type="Gene3D" id="3.40.50.300">
    <property type="entry name" value="P-loop containing nucleotide triphosphate hydrolases"/>
    <property type="match status" value="1"/>
</dbReference>
<dbReference type="Gene3D" id="3.80.10.10">
    <property type="entry name" value="Ribonuclease Inhibitor"/>
    <property type="match status" value="1"/>
</dbReference>
<dbReference type="InterPro" id="IPR032675">
    <property type="entry name" value="LRR_dom_sf"/>
</dbReference>
<dbReference type="SUPFAM" id="SSF52058">
    <property type="entry name" value="L domain-like"/>
    <property type="match status" value="1"/>
</dbReference>
<evidence type="ECO:0000256" key="1">
    <source>
        <dbReference type="ARBA" id="ARBA00008894"/>
    </source>
</evidence>
<dbReference type="PANTHER" id="PTHR15140">
    <property type="entry name" value="TUBULIN-SPECIFIC CHAPERONE E"/>
    <property type="match status" value="1"/>
</dbReference>
<dbReference type="Gene3D" id="1.10.8.430">
    <property type="entry name" value="Helical domain of apoptotic protease-activating factors"/>
    <property type="match status" value="1"/>
</dbReference>
<protein>
    <submittedName>
        <fullName evidence="12">Late blight resistance proteinR1A-4</fullName>
    </submittedName>
</protein>
<dbReference type="FunFam" id="1.10.8.430:FF:000003">
    <property type="entry name" value="Probable disease resistance protein At5g66910"/>
    <property type="match status" value="1"/>
</dbReference>
<dbReference type="GO" id="GO:0005524">
    <property type="term" value="F:ATP binding"/>
    <property type="evidence" value="ECO:0007669"/>
    <property type="project" value="UniProtKB-KW"/>
</dbReference>
<dbReference type="InterPro" id="IPR058922">
    <property type="entry name" value="WHD_DRP"/>
</dbReference>
<keyword evidence="5" id="KW-0611">Plant defense</keyword>
<dbReference type="InterPro" id="IPR038005">
    <property type="entry name" value="RX-like_CC"/>
</dbReference>
<dbReference type="Gene3D" id="1.20.5.4130">
    <property type="match status" value="2"/>
</dbReference>
<evidence type="ECO:0000256" key="5">
    <source>
        <dbReference type="ARBA" id="ARBA00022821"/>
    </source>
</evidence>
<gene>
    <name evidence="12" type="ORF">Sradi_6921000</name>
</gene>
<dbReference type="InterPro" id="IPR027417">
    <property type="entry name" value="P-loop_NTPase"/>
</dbReference>
<dbReference type="Gene3D" id="1.10.10.10">
    <property type="entry name" value="Winged helix-like DNA-binding domain superfamily/Winged helix DNA-binding domain"/>
    <property type="match status" value="1"/>
</dbReference>
<keyword evidence="6" id="KW-0067">ATP-binding</keyword>
<dbReference type="Pfam" id="PF18052">
    <property type="entry name" value="Rx_N"/>
    <property type="match status" value="1"/>
</dbReference>
<dbReference type="GO" id="GO:0051707">
    <property type="term" value="P:response to other organism"/>
    <property type="evidence" value="ECO:0007669"/>
    <property type="project" value="UniProtKB-ARBA"/>
</dbReference>
<dbReference type="InterPro" id="IPR041118">
    <property type="entry name" value="Rx_N"/>
</dbReference>
<evidence type="ECO:0000256" key="6">
    <source>
        <dbReference type="ARBA" id="ARBA00022840"/>
    </source>
</evidence>
<dbReference type="GO" id="GO:0043531">
    <property type="term" value="F:ADP binding"/>
    <property type="evidence" value="ECO:0007669"/>
    <property type="project" value="InterPro"/>
</dbReference>
<feature type="coiled-coil region" evidence="7">
    <location>
        <begin position="57"/>
        <end position="119"/>
    </location>
</feature>
<dbReference type="Pfam" id="PF23598">
    <property type="entry name" value="LRR_14"/>
    <property type="match status" value="1"/>
</dbReference>
<keyword evidence="3" id="KW-0677">Repeat</keyword>
<evidence type="ECO:0000313" key="12">
    <source>
        <dbReference type="EMBL" id="KAL0293754.1"/>
    </source>
</evidence>
<dbReference type="AlphaFoldDB" id="A0AAW2JGY9"/>
<keyword evidence="4" id="KW-0547">Nucleotide-binding</keyword>
<feature type="domain" description="Disease resistance protein winged helix" evidence="10">
    <location>
        <begin position="339"/>
        <end position="408"/>
    </location>
</feature>
<dbReference type="PANTHER" id="PTHR15140:SF33">
    <property type="entry name" value="LATE BLIGHT RESISTANCE PROTEIN HOMOLOG R1A-3 ISOFORM X1"/>
    <property type="match status" value="1"/>
</dbReference>
<reference evidence="12" key="2">
    <citation type="journal article" date="2024" name="Plant">
        <title>Genomic evolution and insights into agronomic trait innovations of Sesamum species.</title>
        <authorList>
            <person name="Miao H."/>
            <person name="Wang L."/>
            <person name="Qu L."/>
            <person name="Liu H."/>
            <person name="Sun Y."/>
            <person name="Le M."/>
            <person name="Wang Q."/>
            <person name="Wei S."/>
            <person name="Zheng Y."/>
            <person name="Lin W."/>
            <person name="Duan Y."/>
            <person name="Cao H."/>
            <person name="Xiong S."/>
            <person name="Wang X."/>
            <person name="Wei L."/>
            <person name="Li C."/>
            <person name="Ma Q."/>
            <person name="Ju M."/>
            <person name="Zhao R."/>
            <person name="Li G."/>
            <person name="Mu C."/>
            <person name="Tian Q."/>
            <person name="Mei H."/>
            <person name="Zhang T."/>
            <person name="Gao T."/>
            <person name="Zhang H."/>
        </authorList>
    </citation>
    <scope>NUCLEOTIDE SEQUENCE</scope>
    <source>
        <strain evidence="12">G02</strain>
    </source>
</reference>
<feature type="domain" description="Disease resistance N-terminal" evidence="9">
    <location>
        <begin position="856"/>
        <end position="936"/>
    </location>
</feature>
<proteinExistence type="inferred from homology"/>
<comment type="caution">
    <text evidence="12">The sequence shown here is derived from an EMBL/GenBank/DDBJ whole genome shotgun (WGS) entry which is preliminary data.</text>
</comment>
<evidence type="ECO:0000259" key="9">
    <source>
        <dbReference type="Pfam" id="PF18052"/>
    </source>
</evidence>
<reference evidence="12" key="1">
    <citation type="submission" date="2020-06" db="EMBL/GenBank/DDBJ databases">
        <authorList>
            <person name="Li T."/>
            <person name="Hu X."/>
            <person name="Zhang T."/>
            <person name="Song X."/>
            <person name="Zhang H."/>
            <person name="Dai N."/>
            <person name="Sheng W."/>
            <person name="Hou X."/>
            <person name="Wei L."/>
        </authorList>
    </citation>
    <scope>NUCLEOTIDE SEQUENCE</scope>
    <source>
        <strain evidence="12">G02</strain>
        <tissue evidence="12">Leaf</tissue>
    </source>
</reference>
<accession>A0AAW2JGY9</accession>
<evidence type="ECO:0000259" key="10">
    <source>
        <dbReference type="Pfam" id="PF23559"/>
    </source>
</evidence>
<keyword evidence="7" id="KW-0175">Coiled coil</keyword>
<dbReference type="CDD" id="cd14798">
    <property type="entry name" value="RX-CC_like"/>
    <property type="match status" value="1"/>
</dbReference>
<dbReference type="Pfam" id="PF00931">
    <property type="entry name" value="NB-ARC"/>
    <property type="match status" value="1"/>
</dbReference>
<feature type="domain" description="Disease resistance R13L4/SHOC-2-like LRR" evidence="11">
    <location>
        <begin position="462"/>
        <end position="670"/>
    </location>
</feature>
<dbReference type="InterPro" id="IPR042197">
    <property type="entry name" value="Apaf_helical"/>
</dbReference>
<dbReference type="SUPFAM" id="SSF52540">
    <property type="entry name" value="P-loop containing nucleoside triphosphate hydrolases"/>
    <property type="match status" value="1"/>
</dbReference>
<feature type="domain" description="NB-ARC" evidence="8">
    <location>
        <begin position="151"/>
        <end position="202"/>
    </location>
</feature>